<dbReference type="PROSITE" id="PS50088">
    <property type="entry name" value="ANK_REPEAT"/>
    <property type="match status" value="1"/>
</dbReference>
<keyword evidence="7" id="KW-0863">Zinc-finger</keyword>
<dbReference type="Proteomes" id="UP000037460">
    <property type="component" value="Unassembled WGS sequence"/>
</dbReference>
<dbReference type="InterPro" id="IPR001841">
    <property type="entry name" value="Znf_RING"/>
</dbReference>
<dbReference type="GO" id="GO:0031418">
    <property type="term" value="F:L-ascorbic acid binding"/>
    <property type="evidence" value="ECO:0007669"/>
    <property type="project" value="InterPro"/>
</dbReference>
<dbReference type="SMART" id="SM00184">
    <property type="entry name" value="RING"/>
    <property type="match status" value="1"/>
</dbReference>
<comment type="cofactor">
    <cofactor evidence="1">
        <name>L-ascorbate</name>
        <dbReference type="ChEBI" id="CHEBI:38290"/>
    </cofactor>
</comment>
<organism evidence="10 11">
    <name type="scientific">Chrysochromulina tobinii</name>
    <dbReference type="NCBI Taxonomy" id="1460289"/>
    <lineage>
        <taxon>Eukaryota</taxon>
        <taxon>Haptista</taxon>
        <taxon>Haptophyta</taxon>
        <taxon>Prymnesiophyceae</taxon>
        <taxon>Prymnesiales</taxon>
        <taxon>Chrysochromulinaceae</taxon>
        <taxon>Chrysochromulina</taxon>
    </lineage>
</organism>
<dbReference type="InterPro" id="IPR050776">
    <property type="entry name" value="Ank_Repeat/CDKN_Inhibitor"/>
</dbReference>
<name>A0A0M0JQ43_9EUKA</name>
<gene>
    <name evidence="10" type="ORF">Ctob_013556</name>
</gene>
<keyword evidence="7" id="KW-0862">Zinc</keyword>
<dbReference type="GO" id="GO:0016705">
    <property type="term" value="F:oxidoreductase activity, acting on paired donors, with incorporation or reduction of molecular oxygen"/>
    <property type="evidence" value="ECO:0007669"/>
    <property type="project" value="InterPro"/>
</dbReference>
<evidence type="ECO:0000259" key="9">
    <source>
        <dbReference type="PROSITE" id="PS50089"/>
    </source>
</evidence>
<dbReference type="Gene3D" id="2.60.120.620">
    <property type="entry name" value="q2cbj1_9rhob like domain"/>
    <property type="match status" value="1"/>
</dbReference>
<dbReference type="InterPro" id="IPR013083">
    <property type="entry name" value="Znf_RING/FYVE/PHD"/>
</dbReference>
<evidence type="ECO:0000256" key="4">
    <source>
        <dbReference type="ARBA" id="ARBA00023002"/>
    </source>
</evidence>
<dbReference type="SUPFAM" id="SSF57850">
    <property type="entry name" value="RING/U-box"/>
    <property type="match status" value="1"/>
</dbReference>
<dbReference type="PANTHER" id="PTHR24201">
    <property type="entry name" value="ANK_REP_REGION DOMAIN-CONTAINING PROTEIN"/>
    <property type="match status" value="1"/>
</dbReference>
<evidence type="ECO:0000313" key="11">
    <source>
        <dbReference type="Proteomes" id="UP000037460"/>
    </source>
</evidence>
<comment type="caution">
    <text evidence="10">The sequence shown here is derived from an EMBL/GenBank/DDBJ whole genome shotgun (WGS) entry which is preliminary data.</text>
</comment>
<protein>
    <recommendedName>
        <fullName evidence="9">RING-type domain-containing protein</fullName>
    </recommendedName>
</protein>
<dbReference type="GO" id="GO:0005506">
    <property type="term" value="F:iron ion binding"/>
    <property type="evidence" value="ECO:0007669"/>
    <property type="project" value="InterPro"/>
</dbReference>
<feature type="compositionally biased region" description="Basic and acidic residues" evidence="8">
    <location>
        <begin position="536"/>
        <end position="563"/>
    </location>
</feature>
<dbReference type="InterPro" id="IPR011990">
    <property type="entry name" value="TPR-like_helical_dom_sf"/>
</dbReference>
<keyword evidence="3" id="KW-0223">Dioxygenase</keyword>
<evidence type="ECO:0000256" key="2">
    <source>
        <dbReference type="ARBA" id="ARBA00022737"/>
    </source>
</evidence>
<evidence type="ECO:0000256" key="5">
    <source>
        <dbReference type="ARBA" id="ARBA00023043"/>
    </source>
</evidence>
<dbReference type="Gene3D" id="1.25.40.10">
    <property type="entry name" value="Tetratricopeptide repeat domain"/>
    <property type="match status" value="2"/>
</dbReference>
<feature type="region of interest" description="Disordered" evidence="8">
    <location>
        <begin position="524"/>
        <end position="567"/>
    </location>
</feature>
<dbReference type="SMART" id="SM00248">
    <property type="entry name" value="ANK"/>
    <property type="match status" value="3"/>
</dbReference>
<dbReference type="PROSITE" id="PS50297">
    <property type="entry name" value="ANK_REP_REGION"/>
    <property type="match status" value="1"/>
</dbReference>
<evidence type="ECO:0000256" key="7">
    <source>
        <dbReference type="PROSITE-ProRule" id="PRU00175"/>
    </source>
</evidence>
<dbReference type="SUPFAM" id="SSF48403">
    <property type="entry name" value="Ankyrin repeat"/>
    <property type="match status" value="1"/>
</dbReference>
<reference evidence="11" key="1">
    <citation type="journal article" date="2015" name="PLoS Genet.">
        <title>Genome Sequence and Transcriptome Analyses of Chrysochromulina tobin: Metabolic Tools for Enhanced Algal Fitness in the Prominent Order Prymnesiales (Haptophyceae).</title>
        <authorList>
            <person name="Hovde B.T."/>
            <person name="Deodato C.R."/>
            <person name="Hunsperger H.M."/>
            <person name="Ryken S.A."/>
            <person name="Yost W."/>
            <person name="Jha R.K."/>
            <person name="Patterson J."/>
            <person name="Monnat R.J. Jr."/>
            <person name="Barlow S.B."/>
            <person name="Starkenburg S.R."/>
            <person name="Cattolico R.A."/>
        </authorList>
    </citation>
    <scope>NUCLEOTIDE SEQUENCE</scope>
    <source>
        <strain evidence="11">CCMP291</strain>
    </source>
</reference>
<feature type="domain" description="RING-type" evidence="9">
    <location>
        <begin position="450"/>
        <end position="492"/>
    </location>
</feature>
<feature type="region of interest" description="Disordered" evidence="8">
    <location>
        <begin position="759"/>
        <end position="784"/>
    </location>
</feature>
<evidence type="ECO:0000313" key="10">
    <source>
        <dbReference type="EMBL" id="KOO28716.1"/>
    </source>
</evidence>
<proteinExistence type="predicted"/>
<dbReference type="Gene3D" id="1.25.40.20">
    <property type="entry name" value="Ankyrin repeat-containing domain"/>
    <property type="match status" value="2"/>
</dbReference>
<dbReference type="Gene3D" id="3.30.40.10">
    <property type="entry name" value="Zinc/RING finger domain, C3HC4 (zinc finger)"/>
    <property type="match status" value="1"/>
</dbReference>
<evidence type="ECO:0000256" key="6">
    <source>
        <dbReference type="PROSITE-ProRule" id="PRU00023"/>
    </source>
</evidence>
<keyword evidence="7" id="KW-0479">Metal-binding</keyword>
<feature type="repeat" description="ANK" evidence="6">
    <location>
        <begin position="634"/>
        <end position="666"/>
    </location>
</feature>
<dbReference type="GO" id="GO:0008270">
    <property type="term" value="F:zinc ion binding"/>
    <property type="evidence" value="ECO:0007669"/>
    <property type="project" value="UniProtKB-KW"/>
</dbReference>
<accession>A0A0M0JQ43</accession>
<evidence type="ECO:0000256" key="1">
    <source>
        <dbReference type="ARBA" id="ARBA00001961"/>
    </source>
</evidence>
<sequence>MIQGQAAASSLDVKLKRPQPAAASGLDAKLKEQHRSNCEASAARWGTLSGDDALPGTYTGGWHEYEAASVAPQNAPYGTDRLLLRSRAPLLSEELCASLIVLMEAHGAANGFDARYPVTGFTREVNVADIPDGVVLLSEALRTTLLPAAAAEFPSACRPSSLRVNEALVIKYDAATGNNCLPVHQDFSLLTINVALSPRSAFRGGGTWFEHSRETVLTERGEAVMHAGGLRHCGVPVAQGVRYQLVLFLLSTDHPDVAGRLQAIGAAAGAKAAQGGRAPLDIALSTAALERACALNPLDGESWSLLGCNRRQQSDLDGAARAFERAASLSADTDFGALVNLAAVRSAQQRPADALAALQKALAIGAPPSPSQPADELMAQHNAGMQLFTLGSVEEAGLVFEAVVEADPDALDSWAALGLCMAKLGQEEAALACQRQKDGAADEEAEEKQCIICFDAPRSIRFRPCHHSTMCDGCVLKLIAHSENRKLNCPSCCQPIVHLCCEGAGAAEDSPPEPVRQLTYEALSRPNEHTSSNGADRQKVETYRPEPLKPARVSTFDKTDGERTGSNVDGLTVEEFIAAARRSSSNNLAAEEAHAAWQIDVEEISLCEVVHDNNLEEARRLRALGASVTRPDESGMLPLVLACFYGNLEMAKWLRSEGAEIDGMTSEGHSPAHAACSAVSLPLCEWLYSEGVRFDPTSRTPRTGELDVEHLERLGPRLQSAQAQARHGYLELVVDGSHDKDQQELDDEAEDELTDLVGPARDDEGVEDAAQDGAQKAAKARRRERETALEDRKLALCRWLLAHGLLHAHGAPINALSDGGATPFLTACVNDRVGMLPWLKEAGADLGATGDLASENGLMIAAREGCIKVVRWLHEDGSWVL</sequence>
<dbReference type="Pfam" id="PF13920">
    <property type="entry name" value="zf-C3HC4_3"/>
    <property type="match status" value="1"/>
</dbReference>
<keyword evidence="4" id="KW-0560">Oxidoreductase</keyword>
<keyword evidence="11" id="KW-1185">Reference proteome</keyword>
<dbReference type="EMBL" id="JWZX01002524">
    <property type="protein sequence ID" value="KOO28716.1"/>
    <property type="molecule type" value="Genomic_DNA"/>
</dbReference>
<dbReference type="OrthoDB" id="194358at2759"/>
<dbReference type="InterPro" id="IPR036770">
    <property type="entry name" value="Ankyrin_rpt-contain_sf"/>
</dbReference>
<dbReference type="InterPro" id="IPR002110">
    <property type="entry name" value="Ankyrin_rpt"/>
</dbReference>
<keyword evidence="2" id="KW-0677">Repeat</keyword>
<dbReference type="PROSITE" id="PS50089">
    <property type="entry name" value="ZF_RING_2"/>
    <property type="match status" value="1"/>
</dbReference>
<dbReference type="GO" id="GO:0051213">
    <property type="term" value="F:dioxygenase activity"/>
    <property type="evidence" value="ECO:0007669"/>
    <property type="project" value="UniProtKB-KW"/>
</dbReference>
<keyword evidence="5 6" id="KW-0040">ANK repeat</keyword>
<dbReference type="InterPro" id="IPR006620">
    <property type="entry name" value="Pro_4_hyd_alph"/>
</dbReference>
<evidence type="ECO:0000256" key="3">
    <source>
        <dbReference type="ARBA" id="ARBA00022964"/>
    </source>
</evidence>
<dbReference type="AlphaFoldDB" id="A0A0M0JQ43"/>
<dbReference type="Pfam" id="PF12796">
    <property type="entry name" value="Ank_2"/>
    <property type="match status" value="1"/>
</dbReference>
<dbReference type="GO" id="GO:0005737">
    <property type="term" value="C:cytoplasm"/>
    <property type="evidence" value="ECO:0007669"/>
    <property type="project" value="UniProtKB-ARBA"/>
</dbReference>
<dbReference type="SMART" id="SM00702">
    <property type="entry name" value="P4Hc"/>
    <property type="match status" value="1"/>
</dbReference>
<dbReference type="SUPFAM" id="SSF48452">
    <property type="entry name" value="TPR-like"/>
    <property type="match status" value="1"/>
</dbReference>
<evidence type="ECO:0000256" key="8">
    <source>
        <dbReference type="SAM" id="MobiDB-lite"/>
    </source>
</evidence>